<dbReference type="EMBL" id="CP002737">
    <property type="protein sequence ID" value="AEF96515.1"/>
    <property type="molecule type" value="Genomic_DNA"/>
</dbReference>
<dbReference type="KEGG" id="mig:Metig_0972"/>
<proteinExistence type="predicted"/>
<evidence type="ECO:0000313" key="1">
    <source>
        <dbReference type="EMBL" id="AEF96515.1"/>
    </source>
</evidence>
<dbReference type="STRING" id="880724.Metig_0972"/>
<evidence type="ECO:0000313" key="2">
    <source>
        <dbReference type="Proteomes" id="UP000009227"/>
    </source>
</evidence>
<dbReference type="OrthoDB" id="66027at2157"/>
<name>F6BDF4_METIK</name>
<keyword evidence="2" id="KW-1185">Reference proteome</keyword>
<dbReference type="HOGENOM" id="CLU_978658_0_0_2"/>
<dbReference type="AlphaFoldDB" id="F6BDF4"/>
<dbReference type="Proteomes" id="UP000009227">
    <property type="component" value="Chromosome"/>
</dbReference>
<reference evidence="1 2" key="1">
    <citation type="submission" date="2011-05" db="EMBL/GenBank/DDBJ databases">
        <title>Complete sequence of Methanotorris igneus Kol 5.</title>
        <authorList>
            <consortium name="US DOE Joint Genome Institute"/>
            <person name="Lucas S."/>
            <person name="Han J."/>
            <person name="Lapidus A."/>
            <person name="Cheng J.-F."/>
            <person name="Goodwin L."/>
            <person name="Pitluck S."/>
            <person name="Peters L."/>
            <person name="Mikhailova N."/>
            <person name="Chertkov O."/>
            <person name="Han C."/>
            <person name="Tapia R."/>
            <person name="Land M."/>
            <person name="Hauser L."/>
            <person name="Kyrpides N."/>
            <person name="Ivanova N."/>
            <person name="Pagani I."/>
            <person name="Sieprawska-Lupa M."/>
            <person name="Whitman W."/>
            <person name="Woyke T."/>
        </authorList>
    </citation>
    <scope>NUCLEOTIDE SEQUENCE [LARGE SCALE GENOMIC DNA]</scope>
    <source>
        <strain evidence="2">DSM 5666 / JCM 11834 / Kol 5</strain>
    </source>
</reference>
<dbReference type="RefSeq" id="WP_013799117.1">
    <property type="nucleotide sequence ID" value="NC_015562.1"/>
</dbReference>
<accession>F6BDF4</accession>
<dbReference type="GeneID" id="55575284"/>
<gene>
    <name evidence="1" type="ordered locus">Metig_0972</name>
</gene>
<sequence>MRFLLLILLLTFLNLSFAGQIATMQIDYKLTGEITNLNPYSIFVAIPDDITYTEKTLPTSGDVTKVSVETINESELITFGTSILNGKIGYWIPPYTTVKITIYGVQPEIYALNVDDSQKGYDIVGPAVVNSIKVINLKENFPLSKRKGIKISNFKLYVWGSIIKDDDAGVLSIVLPTPLILDNYNRFYKIVGKNDPDVWISSYNKWFKEHVKKTDDVNLDMDDPLIPRMDYDVGVDIEVLDVPAIAFTTSSTQPIEFSYVMYGD</sequence>
<organism evidence="2">
    <name type="scientific">Methanotorris igneus (strain DSM 5666 / JCM 11834 / Kol 5)</name>
    <dbReference type="NCBI Taxonomy" id="880724"/>
    <lineage>
        <taxon>Archaea</taxon>
        <taxon>Methanobacteriati</taxon>
        <taxon>Methanobacteriota</taxon>
        <taxon>Methanomada group</taxon>
        <taxon>Methanococci</taxon>
        <taxon>Methanococcales</taxon>
        <taxon>Methanocaldococcaceae</taxon>
        <taxon>Methanotorris</taxon>
    </lineage>
</organism>
<protein>
    <submittedName>
        <fullName evidence="1">Uncharacterized protein</fullName>
    </submittedName>
</protein>